<dbReference type="InterPro" id="IPR000322">
    <property type="entry name" value="Glyco_hydro_31_TIM"/>
</dbReference>
<evidence type="ECO:0000259" key="4">
    <source>
        <dbReference type="Pfam" id="PF21365"/>
    </source>
</evidence>
<feature type="domain" description="Glycosyl hydrolase family 31 C-terminal" evidence="4">
    <location>
        <begin position="516"/>
        <end position="612"/>
    </location>
</feature>
<organism evidence="5 6">
    <name type="scientific">Candidatus Lactobacillus pullistercoris</name>
    <dbReference type="NCBI Taxonomy" id="2838636"/>
    <lineage>
        <taxon>Bacteria</taxon>
        <taxon>Bacillati</taxon>
        <taxon>Bacillota</taxon>
        <taxon>Bacilli</taxon>
        <taxon>Lactobacillales</taxon>
        <taxon>Lactobacillaceae</taxon>
        <taxon>Lactobacillus</taxon>
    </lineage>
</organism>
<sequence>MTQDTQINRHQLGQLIGANKRDHFYELHYATGEVARLYILADGIFRLFIDPDKKFDENHTDLVDLSKFSNHVFEKSRPRATSDSFIIQTGSFQLIFEQKNARMSIFDEQLHRIRMSQASSIELDDFETTEIINQNKNEFYFGGGIQNGSFSHKGKKIEIKRDGITGEGGVLSQIPFFWSNAGFAELRNTKHSGEYDFGTVNSQAAVLKHYDRIFDNFYLIGNSSSDIIQKYYQLTGKPLMPPKYALDLGHIGNFITTMWQPSEAKKRNASMFEDHSYYVRTNDPNKVSGNASLNGEEEYQFSARATIDRYQKLHFPLGWIIPNYEVSDLHEESLTSFNDYANTHGVASGIWTKDKLNSLPDNTSFIATTTGKKNELKDDTTQLKTHLNRRRPFILSNNAEVGSQAYSSFYFGDTGGNWENIGSQVASLLGASLSGEPLTGASIDGINGGGNAQIAIRDFEWKIFTPLLFNINDQSQYSKTPFAYNPKMTKINQAYLKLRKQLKPYLYTWIYRSLNGEAIVRPLFIDFPHEQINYTEQVKHEFMLGSSILVAPITNGQETEKGDSRKNNLYLPDHRTMWIDLFTGQKYIGGRVYNKLTYPTWHLPVFVRGGSIFDLGQRNFVFYPQGKSTISFYDDNDFTDFNHNHTETKVSSNLDSSKLTINIDPVKGDFAGMTTELPTNLNIMCDSYPDNVLVKINDQIIKLQEYGTSDVFEHAKEGYFFNTNYSFMPEFDQYHDAKQTALQIKLAKRDITDSKIEIIIQNFNYGGQTLVHSITDSVLHSPKGIIINSKKISAHSLTVSWAKLTERVQFEINGILYDGIDGDSFTFHELMPNTKYLMRMRYVAGNKVSEWSEPFGAITKKAAIDYAVRGVETICNYPEDPKHPVKYLTDLKLASEWQIKDKFDEEKPLTLVFSFDKIEKLSRMAFVPRNLDRNANPVEVGIELSNDGHTFKPYGERYTWKADAKNKVIGLRNVSAKAIRMTVYKSSGSSIAGKEVIFFREK</sequence>
<dbReference type="SUPFAM" id="SSF51011">
    <property type="entry name" value="Glycosyl hydrolase domain"/>
    <property type="match status" value="1"/>
</dbReference>
<dbReference type="Pfam" id="PF21365">
    <property type="entry name" value="Glyco_hydro_31_3rd"/>
    <property type="match status" value="1"/>
</dbReference>
<dbReference type="SUPFAM" id="SSF74650">
    <property type="entry name" value="Galactose mutarotase-like"/>
    <property type="match status" value="1"/>
</dbReference>
<dbReference type="InterPro" id="IPR017853">
    <property type="entry name" value="GH"/>
</dbReference>
<dbReference type="SUPFAM" id="SSF51445">
    <property type="entry name" value="(Trans)glycosidases"/>
    <property type="match status" value="1"/>
</dbReference>
<dbReference type="InterPro" id="IPR011013">
    <property type="entry name" value="Gal_mutarotase_sf_dom"/>
</dbReference>
<dbReference type="CDD" id="cd14752">
    <property type="entry name" value="GH31_N"/>
    <property type="match status" value="1"/>
</dbReference>
<dbReference type="AlphaFoldDB" id="A0A9E2KS31"/>
<dbReference type="Gene3D" id="2.60.40.1760">
    <property type="entry name" value="glycosyl hydrolase (family 31)"/>
    <property type="match status" value="1"/>
</dbReference>
<dbReference type="SUPFAM" id="SSF49785">
    <property type="entry name" value="Galactose-binding domain-like"/>
    <property type="match status" value="1"/>
</dbReference>
<dbReference type="Gene3D" id="3.20.20.80">
    <property type="entry name" value="Glycosidases"/>
    <property type="match status" value="1"/>
</dbReference>
<evidence type="ECO:0000259" key="3">
    <source>
        <dbReference type="Pfam" id="PF01055"/>
    </source>
</evidence>
<proteinExistence type="inferred from homology"/>
<dbReference type="PANTHER" id="PTHR22762">
    <property type="entry name" value="ALPHA-GLUCOSIDASE"/>
    <property type="match status" value="1"/>
</dbReference>
<dbReference type="InterPro" id="IPR013780">
    <property type="entry name" value="Glyco_hydro_b"/>
</dbReference>
<evidence type="ECO:0000313" key="6">
    <source>
        <dbReference type="Proteomes" id="UP000823844"/>
    </source>
</evidence>
<keyword evidence="2" id="KW-0378">Hydrolase</keyword>
<dbReference type="Pfam" id="PF01055">
    <property type="entry name" value="Glyco_hydro_31_2nd"/>
    <property type="match status" value="1"/>
</dbReference>
<dbReference type="Gene3D" id="2.60.40.1180">
    <property type="entry name" value="Golgi alpha-mannosidase II"/>
    <property type="match status" value="2"/>
</dbReference>
<dbReference type="InterPro" id="IPR048395">
    <property type="entry name" value="Glyco_hydro_31_C"/>
</dbReference>
<comment type="similarity">
    <text evidence="1 2">Belongs to the glycosyl hydrolase 31 family.</text>
</comment>
<dbReference type="SUPFAM" id="SSF49265">
    <property type="entry name" value="Fibronectin type III"/>
    <property type="match status" value="1"/>
</dbReference>
<evidence type="ECO:0000256" key="1">
    <source>
        <dbReference type="ARBA" id="ARBA00007806"/>
    </source>
</evidence>
<gene>
    <name evidence="5" type="ORF">H9806_05685</name>
</gene>
<feature type="domain" description="Glycoside hydrolase family 31 TIM barrel" evidence="3">
    <location>
        <begin position="379"/>
        <end position="508"/>
    </location>
</feature>
<evidence type="ECO:0000256" key="2">
    <source>
        <dbReference type="RuleBase" id="RU361185"/>
    </source>
</evidence>
<dbReference type="Gene3D" id="2.60.120.260">
    <property type="entry name" value="Galactose-binding domain-like"/>
    <property type="match status" value="1"/>
</dbReference>
<reference evidence="5" key="1">
    <citation type="journal article" date="2021" name="PeerJ">
        <title>Extensive microbial diversity within the chicken gut microbiome revealed by metagenomics and culture.</title>
        <authorList>
            <person name="Gilroy R."/>
            <person name="Ravi A."/>
            <person name="Getino M."/>
            <person name="Pursley I."/>
            <person name="Horton D.L."/>
            <person name="Alikhan N.F."/>
            <person name="Baker D."/>
            <person name="Gharbi K."/>
            <person name="Hall N."/>
            <person name="Watson M."/>
            <person name="Adriaenssens E.M."/>
            <person name="Foster-Nyarko E."/>
            <person name="Jarju S."/>
            <person name="Secka A."/>
            <person name="Antonio M."/>
            <person name="Oren A."/>
            <person name="Chaudhuri R.R."/>
            <person name="La Ragione R."/>
            <person name="Hildebrand F."/>
            <person name="Pallen M.J."/>
        </authorList>
    </citation>
    <scope>NUCLEOTIDE SEQUENCE</scope>
    <source>
        <strain evidence="5">F6-686</strain>
    </source>
</reference>
<name>A0A9E2KS31_9LACO</name>
<reference evidence="5" key="2">
    <citation type="submission" date="2021-04" db="EMBL/GenBank/DDBJ databases">
        <authorList>
            <person name="Gilroy R."/>
        </authorList>
    </citation>
    <scope>NUCLEOTIDE SEQUENCE</scope>
    <source>
        <strain evidence="5">F6-686</strain>
    </source>
</reference>
<comment type="caution">
    <text evidence="5">The sequence shown here is derived from an EMBL/GenBank/DDBJ whole genome shotgun (WGS) entry which is preliminary data.</text>
</comment>
<evidence type="ECO:0000313" key="5">
    <source>
        <dbReference type="EMBL" id="MBU3828608.1"/>
    </source>
</evidence>
<dbReference type="EMBL" id="JAHLFT010000070">
    <property type="protein sequence ID" value="MBU3828608.1"/>
    <property type="molecule type" value="Genomic_DNA"/>
</dbReference>
<dbReference type="InterPro" id="IPR003961">
    <property type="entry name" value="FN3_dom"/>
</dbReference>
<dbReference type="GO" id="GO:0005975">
    <property type="term" value="P:carbohydrate metabolic process"/>
    <property type="evidence" value="ECO:0007669"/>
    <property type="project" value="InterPro"/>
</dbReference>
<keyword evidence="2" id="KW-0326">Glycosidase</keyword>
<dbReference type="InterPro" id="IPR008979">
    <property type="entry name" value="Galactose-bd-like_sf"/>
</dbReference>
<protein>
    <submittedName>
        <fullName evidence="5">Alpha-glucosidase</fullName>
    </submittedName>
</protein>
<dbReference type="Proteomes" id="UP000823844">
    <property type="component" value="Unassembled WGS sequence"/>
</dbReference>
<accession>A0A9E2KS31</accession>
<dbReference type="InterPro" id="IPR036116">
    <property type="entry name" value="FN3_sf"/>
</dbReference>
<dbReference type="GO" id="GO:0030246">
    <property type="term" value="F:carbohydrate binding"/>
    <property type="evidence" value="ECO:0007669"/>
    <property type="project" value="InterPro"/>
</dbReference>
<dbReference type="PANTHER" id="PTHR22762:SF166">
    <property type="entry name" value="ALPHA-GLUCOSIDASE"/>
    <property type="match status" value="1"/>
</dbReference>
<dbReference type="GO" id="GO:0004553">
    <property type="term" value="F:hydrolase activity, hydrolyzing O-glycosyl compounds"/>
    <property type="evidence" value="ECO:0007669"/>
    <property type="project" value="InterPro"/>
</dbReference>
<dbReference type="CDD" id="cd00063">
    <property type="entry name" value="FN3"/>
    <property type="match status" value="1"/>
</dbReference>